<sequence length="105" mass="12054">MMKNGFTKIEATPEAEQNWRGMVMGIYDKLLMKNARGWWNGANIPGKAVEVLSFPGAYRRTSTNVPRSWRTGMKEFNLRHSHHSVSTTSLTIHSTVFGYTTYRRT</sequence>
<organism evidence="1 2">
    <name type="scientific">Marasmius oreades</name>
    <name type="common">fairy-ring Marasmius</name>
    <dbReference type="NCBI Taxonomy" id="181124"/>
    <lineage>
        <taxon>Eukaryota</taxon>
        <taxon>Fungi</taxon>
        <taxon>Dikarya</taxon>
        <taxon>Basidiomycota</taxon>
        <taxon>Agaricomycotina</taxon>
        <taxon>Agaricomycetes</taxon>
        <taxon>Agaricomycetidae</taxon>
        <taxon>Agaricales</taxon>
        <taxon>Marasmiineae</taxon>
        <taxon>Marasmiaceae</taxon>
        <taxon>Marasmius</taxon>
    </lineage>
</organism>
<dbReference type="RefSeq" id="XP_043001743.1">
    <property type="nucleotide sequence ID" value="XM_043160682.1"/>
</dbReference>
<dbReference type="OrthoDB" id="3023166at2759"/>
<name>A0A9P7RK02_9AGAR</name>
<dbReference type="AlphaFoldDB" id="A0A9P7RK02"/>
<dbReference type="GeneID" id="66082960"/>
<proteinExistence type="predicted"/>
<keyword evidence="2" id="KW-1185">Reference proteome</keyword>
<dbReference type="Gene3D" id="3.50.50.60">
    <property type="entry name" value="FAD/NAD(P)-binding domain"/>
    <property type="match status" value="1"/>
</dbReference>
<dbReference type="InterPro" id="IPR036188">
    <property type="entry name" value="FAD/NAD-bd_sf"/>
</dbReference>
<reference evidence="1" key="1">
    <citation type="journal article" date="2021" name="Genome Biol. Evol.">
        <title>The assembled and annotated genome of the fairy-ring fungus Marasmius oreades.</title>
        <authorList>
            <person name="Hiltunen M."/>
            <person name="Ament-Velasquez S.L."/>
            <person name="Johannesson H."/>
        </authorList>
    </citation>
    <scope>NUCLEOTIDE SEQUENCE</scope>
    <source>
        <strain evidence="1">03SP1</strain>
    </source>
</reference>
<dbReference type="KEGG" id="more:E1B28_013885"/>
<accession>A0A9P7RK02</accession>
<evidence type="ECO:0000313" key="2">
    <source>
        <dbReference type="Proteomes" id="UP001049176"/>
    </source>
</evidence>
<comment type="caution">
    <text evidence="1">The sequence shown here is derived from an EMBL/GenBank/DDBJ whole genome shotgun (WGS) entry which is preliminary data.</text>
</comment>
<dbReference type="Proteomes" id="UP001049176">
    <property type="component" value="Unassembled WGS sequence"/>
</dbReference>
<gene>
    <name evidence="1" type="ORF">E1B28_013885</name>
</gene>
<evidence type="ECO:0000313" key="1">
    <source>
        <dbReference type="EMBL" id="KAG7085272.1"/>
    </source>
</evidence>
<dbReference type="EMBL" id="MU249558">
    <property type="protein sequence ID" value="KAG7085272.1"/>
    <property type="molecule type" value="Genomic_DNA"/>
</dbReference>
<protein>
    <submittedName>
        <fullName evidence="1">Uncharacterized protein</fullName>
    </submittedName>
</protein>